<proteinExistence type="predicted"/>
<dbReference type="PANTHER" id="PTHR23232:SF137">
    <property type="entry name" value="ZINC FINGER PROTEIN 354A"/>
    <property type="match status" value="1"/>
</dbReference>
<dbReference type="EMBL" id="CAJHUB010000764">
    <property type="protein sequence ID" value="CAD7688061.1"/>
    <property type="molecule type" value="Genomic_DNA"/>
</dbReference>
<evidence type="ECO:0000313" key="3">
    <source>
        <dbReference type="EMBL" id="CAD7688061.1"/>
    </source>
</evidence>
<keyword evidence="1" id="KW-0472">Membrane</keyword>
<accession>A0A811ZGW5</accession>
<evidence type="ECO:0000313" key="4">
    <source>
        <dbReference type="Proteomes" id="UP000645828"/>
    </source>
</evidence>
<keyword evidence="4" id="KW-1185">Reference proteome</keyword>
<dbReference type="SMART" id="SM00349">
    <property type="entry name" value="KRAB"/>
    <property type="match status" value="1"/>
</dbReference>
<dbReference type="InterPro" id="IPR050169">
    <property type="entry name" value="Krueppel_C2H2_ZnF"/>
</dbReference>
<keyword evidence="1" id="KW-0812">Transmembrane</keyword>
<dbReference type="PANTHER" id="PTHR23232">
    <property type="entry name" value="KRAB DOMAIN C2H2 ZINC FINGER"/>
    <property type="match status" value="1"/>
</dbReference>
<dbReference type="Proteomes" id="UP000645828">
    <property type="component" value="Unassembled WGS sequence"/>
</dbReference>
<feature type="transmembrane region" description="Helical" evidence="1">
    <location>
        <begin position="114"/>
        <end position="135"/>
    </location>
</feature>
<keyword evidence="1" id="KW-1133">Transmembrane helix</keyword>
<organism evidence="3 4">
    <name type="scientific">Nyctereutes procyonoides</name>
    <name type="common">Raccoon dog</name>
    <name type="synonym">Canis procyonoides</name>
    <dbReference type="NCBI Taxonomy" id="34880"/>
    <lineage>
        <taxon>Eukaryota</taxon>
        <taxon>Metazoa</taxon>
        <taxon>Chordata</taxon>
        <taxon>Craniata</taxon>
        <taxon>Vertebrata</taxon>
        <taxon>Euteleostomi</taxon>
        <taxon>Mammalia</taxon>
        <taxon>Eutheria</taxon>
        <taxon>Laurasiatheria</taxon>
        <taxon>Carnivora</taxon>
        <taxon>Caniformia</taxon>
        <taxon>Canidae</taxon>
        <taxon>Nyctereutes</taxon>
    </lineage>
</organism>
<comment type="caution">
    <text evidence="3">The sequence shown here is derived from an EMBL/GenBank/DDBJ whole genome shotgun (WGS) entry which is preliminary data.</text>
</comment>
<name>A0A811ZGW5_NYCPR</name>
<dbReference type="Gene3D" id="6.10.140.140">
    <property type="match status" value="1"/>
</dbReference>
<dbReference type="PROSITE" id="PS50805">
    <property type="entry name" value="KRAB"/>
    <property type="match status" value="1"/>
</dbReference>
<feature type="domain" description="KRAB" evidence="2">
    <location>
        <begin position="20"/>
        <end position="91"/>
    </location>
</feature>
<feature type="transmembrane region" description="Helical" evidence="1">
    <location>
        <begin position="142"/>
        <end position="161"/>
    </location>
</feature>
<dbReference type="CDD" id="cd07765">
    <property type="entry name" value="KRAB_A-box"/>
    <property type="match status" value="1"/>
</dbReference>
<gene>
    <name evidence="3" type="ORF">NYPRO_LOCUS20855</name>
</gene>
<dbReference type="Pfam" id="PF01352">
    <property type="entry name" value="KRAB"/>
    <property type="match status" value="1"/>
</dbReference>
<dbReference type="GO" id="GO:0006355">
    <property type="term" value="P:regulation of DNA-templated transcription"/>
    <property type="evidence" value="ECO:0007669"/>
    <property type="project" value="InterPro"/>
</dbReference>
<dbReference type="AlphaFoldDB" id="A0A811ZGW5"/>
<dbReference type="InterPro" id="IPR036051">
    <property type="entry name" value="KRAB_dom_sf"/>
</dbReference>
<dbReference type="SUPFAM" id="SSF109640">
    <property type="entry name" value="KRAB domain (Kruppel-associated box)"/>
    <property type="match status" value="1"/>
</dbReference>
<reference evidence="3" key="1">
    <citation type="submission" date="2020-12" db="EMBL/GenBank/DDBJ databases">
        <authorList>
            <consortium name="Molecular Ecology Group"/>
        </authorList>
    </citation>
    <scope>NUCLEOTIDE SEQUENCE</scope>
    <source>
        <strain evidence="3">TBG_1078</strain>
    </source>
</reference>
<evidence type="ECO:0000256" key="1">
    <source>
        <dbReference type="SAM" id="Phobius"/>
    </source>
</evidence>
<sequence>MARGLKAALSGSLGGTAESVTFRDVAVLFSHDEWLHLDSAQRTLYREVMLENYGTLVSLGIPFSMPKVIYQLQQGEDPCTVDREVPQDACVVLPAFTSCKLQCLHLFLVFIHPLYSPTPPLLLLFTSLSIVSCFFPRCKSIFGIKRGIAALLYVLLPVLLFY</sequence>
<evidence type="ECO:0000259" key="2">
    <source>
        <dbReference type="PROSITE" id="PS50805"/>
    </source>
</evidence>
<dbReference type="InterPro" id="IPR001909">
    <property type="entry name" value="KRAB"/>
</dbReference>
<protein>
    <submittedName>
        <fullName evidence="3">(raccoon dog) hypothetical protein</fullName>
    </submittedName>
</protein>